<organism evidence="2 3">
    <name type="scientific">Arachis hypogaea</name>
    <name type="common">Peanut</name>
    <dbReference type="NCBI Taxonomy" id="3818"/>
    <lineage>
        <taxon>Eukaryota</taxon>
        <taxon>Viridiplantae</taxon>
        <taxon>Streptophyta</taxon>
        <taxon>Embryophyta</taxon>
        <taxon>Tracheophyta</taxon>
        <taxon>Spermatophyta</taxon>
        <taxon>Magnoliopsida</taxon>
        <taxon>eudicotyledons</taxon>
        <taxon>Gunneridae</taxon>
        <taxon>Pentapetalae</taxon>
        <taxon>rosids</taxon>
        <taxon>fabids</taxon>
        <taxon>Fabales</taxon>
        <taxon>Fabaceae</taxon>
        <taxon>Papilionoideae</taxon>
        <taxon>50 kb inversion clade</taxon>
        <taxon>dalbergioids sensu lato</taxon>
        <taxon>Dalbergieae</taxon>
        <taxon>Pterocarpus clade</taxon>
        <taxon>Arachis</taxon>
    </lineage>
</organism>
<evidence type="ECO:0000313" key="2">
    <source>
        <dbReference type="EMBL" id="RYR50032.1"/>
    </source>
</evidence>
<gene>
    <name evidence="2" type="ORF">Ahy_A07g036575</name>
</gene>
<name>A0A445CGI5_ARAHY</name>
<dbReference type="Proteomes" id="UP000289738">
    <property type="component" value="Chromosome A07"/>
</dbReference>
<feature type="transmembrane region" description="Helical" evidence="1">
    <location>
        <begin position="73"/>
        <end position="94"/>
    </location>
</feature>
<evidence type="ECO:0000256" key="1">
    <source>
        <dbReference type="SAM" id="Phobius"/>
    </source>
</evidence>
<keyword evidence="1" id="KW-0812">Transmembrane</keyword>
<keyword evidence="1" id="KW-1133">Transmembrane helix</keyword>
<keyword evidence="3" id="KW-1185">Reference proteome</keyword>
<dbReference type="AlphaFoldDB" id="A0A445CGI5"/>
<reference evidence="2 3" key="1">
    <citation type="submission" date="2019-01" db="EMBL/GenBank/DDBJ databases">
        <title>Sequencing of cultivated peanut Arachis hypogaea provides insights into genome evolution and oil improvement.</title>
        <authorList>
            <person name="Chen X."/>
        </authorList>
    </citation>
    <scope>NUCLEOTIDE SEQUENCE [LARGE SCALE GENOMIC DNA]</scope>
    <source>
        <strain evidence="3">cv. Fuhuasheng</strain>
        <tissue evidence="2">Leaves</tissue>
    </source>
</reference>
<sequence length="107" mass="12307">MSFFLTSCFFSSCTSFFRRCCRLHRTISLSSLVSHELILPSFSSHLLPWSPLLQSSLRFSHRICSLHHRHHRALSAVTLVAFAPLVNFSFYLLVAVDADWACCRFIN</sequence>
<protein>
    <submittedName>
        <fullName evidence="2">Uncharacterized protein</fullName>
    </submittedName>
</protein>
<dbReference type="EMBL" id="SDMP01000007">
    <property type="protein sequence ID" value="RYR50032.1"/>
    <property type="molecule type" value="Genomic_DNA"/>
</dbReference>
<proteinExistence type="predicted"/>
<evidence type="ECO:0000313" key="3">
    <source>
        <dbReference type="Proteomes" id="UP000289738"/>
    </source>
</evidence>
<accession>A0A445CGI5</accession>
<comment type="caution">
    <text evidence="2">The sequence shown here is derived from an EMBL/GenBank/DDBJ whole genome shotgun (WGS) entry which is preliminary data.</text>
</comment>
<keyword evidence="1" id="KW-0472">Membrane</keyword>